<evidence type="ECO:0000256" key="3">
    <source>
        <dbReference type="ARBA" id="ARBA00022452"/>
    </source>
</evidence>
<dbReference type="InterPro" id="IPR036942">
    <property type="entry name" value="Beta-barrel_TonB_sf"/>
</dbReference>
<keyword evidence="4" id="KW-0812">Transmembrane</keyword>
<comment type="subcellular location">
    <subcellularLocation>
        <location evidence="1">Cell outer membrane</location>
        <topology evidence="1">Multi-pass membrane protein</topology>
    </subcellularLocation>
</comment>
<dbReference type="Pfam" id="PF00593">
    <property type="entry name" value="TonB_dep_Rec_b-barrel"/>
    <property type="match status" value="1"/>
</dbReference>
<dbReference type="GO" id="GO:0044718">
    <property type="term" value="P:siderophore transmembrane transport"/>
    <property type="evidence" value="ECO:0007669"/>
    <property type="project" value="TreeGrafter"/>
</dbReference>
<feature type="domain" description="TonB-dependent receptor plug" evidence="12">
    <location>
        <begin position="131"/>
        <end position="233"/>
    </location>
</feature>
<proteinExistence type="inferred from homology"/>
<sequence>MNSTVALKRLSGFIVLIISNIVFSFQTFSQSGEIVRGIVLEKKSDGKKEAIIGATLRWQNVQRGTSSDEKGEFSLSKAPQNHQLIVSSVGYKTDTLMVHSLAFLEIYLNPENAALAEVVVKAEATSMDRMNPIHTEIITSKALAKAACCNLSESFETNASVSVSYSDAVTGAKQIQLLGLSGNYIQTNVENIPAIRGLNSTFGLNYIPGTWISSIDVGKGAGSVVSGYESMTGALNVELAKPDAAEKLYLNTYLNSQGRGEINLNLANKINEKWSVGLLTHASTLQTKLDPNKDGFLDLPLYIQYNAINRWKYQSDKMMASFGIKALYEDRLGGQVNFNPDTDRNTAKAYGFGSTTKRYEFFSKTAKLYQTKPYQGLGFIVNGVYHDNVSYFGFKNYSGTQKGLYANLIYQNIFGNTNHQYKAGLSYLLDDYNEKYLDSTFKRTESVPGAFVEYTETIPEKLTLVLGGRVDFHNLYGTRFTPRVHLKYDITSETHLRLSAGKGWRMPNAIAENFGMLVNSRQLSVPEVIRPEESWNFGASLSNDFYLFGKKGTVILDVYRTNFQNQLIVDMENADLVRFYNLKGRSFSNSFQAEVNYAPSKRIETKLAYRLFDVQNDVLTPTGELTLLPKQFVNRERVLFNIAYALPYNKWKFDFTWQWNGKRRIPNSSEGHVHSATSPSVFAPAFSNINAQVTKAFLKWEMYVGGENLNNFTQSNPIIAANDPFGRNFDASMVWGPVIGRMIYVGMRYKIK</sequence>
<evidence type="ECO:0000256" key="1">
    <source>
        <dbReference type="ARBA" id="ARBA00004571"/>
    </source>
</evidence>
<evidence type="ECO:0000256" key="7">
    <source>
        <dbReference type="ARBA" id="ARBA00023136"/>
    </source>
</evidence>
<evidence type="ECO:0000256" key="8">
    <source>
        <dbReference type="ARBA" id="ARBA00023170"/>
    </source>
</evidence>
<keyword evidence="14" id="KW-1185">Reference proteome</keyword>
<dbReference type="GO" id="GO:0009279">
    <property type="term" value="C:cell outer membrane"/>
    <property type="evidence" value="ECO:0007669"/>
    <property type="project" value="UniProtKB-SubCell"/>
</dbReference>
<keyword evidence="6 10" id="KW-0798">TonB box</keyword>
<dbReference type="PANTHER" id="PTHR30069">
    <property type="entry name" value="TONB-DEPENDENT OUTER MEMBRANE RECEPTOR"/>
    <property type="match status" value="1"/>
</dbReference>
<dbReference type="Pfam" id="PF07715">
    <property type="entry name" value="Plug"/>
    <property type="match status" value="1"/>
</dbReference>
<dbReference type="Proteomes" id="UP000524404">
    <property type="component" value="Unassembled WGS sequence"/>
</dbReference>
<keyword evidence="9" id="KW-0998">Cell outer membrane</keyword>
<dbReference type="AlphaFoldDB" id="A0A841ETT5"/>
<keyword evidence="3" id="KW-1134">Transmembrane beta strand</keyword>
<comment type="similarity">
    <text evidence="10">Belongs to the TonB-dependent receptor family.</text>
</comment>
<accession>A0A841ETT5</accession>
<dbReference type="InterPro" id="IPR037066">
    <property type="entry name" value="Plug_dom_sf"/>
</dbReference>
<reference evidence="13 14" key="1">
    <citation type="submission" date="2020-08" db="EMBL/GenBank/DDBJ databases">
        <title>Functional genomics of gut bacteria from endangered species of beetles.</title>
        <authorList>
            <person name="Carlos-Shanley C."/>
        </authorList>
    </citation>
    <scope>NUCLEOTIDE SEQUENCE [LARGE SCALE GENOMIC DNA]</scope>
    <source>
        <strain evidence="13 14">S00070</strain>
    </source>
</reference>
<evidence type="ECO:0000256" key="2">
    <source>
        <dbReference type="ARBA" id="ARBA00022448"/>
    </source>
</evidence>
<evidence type="ECO:0000256" key="6">
    <source>
        <dbReference type="ARBA" id="ARBA00023077"/>
    </source>
</evidence>
<dbReference type="Gene3D" id="2.170.130.10">
    <property type="entry name" value="TonB-dependent receptor, plug domain"/>
    <property type="match status" value="1"/>
</dbReference>
<evidence type="ECO:0000256" key="9">
    <source>
        <dbReference type="ARBA" id="ARBA00023237"/>
    </source>
</evidence>
<dbReference type="SUPFAM" id="SSF56935">
    <property type="entry name" value="Porins"/>
    <property type="match status" value="1"/>
</dbReference>
<protein>
    <submittedName>
        <fullName evidence="13">Outer membrane cobalamin receptor</fullName>
    </submittedName>
</protein>
<keyword evidence="5" id="KW-0732">Signal</keyword>
<dbReference type="InterPro" id="IPR012910">
    <property type="entry name" value="Plug_dom"/>
</dbReference>
<dbReference type="Gene3D" id="2.40.170.20">
    <property type="entry name" value="TonB-dependent receptor, beta-barrel domain"/>
    <property type="match status" value="1"/>
</dbReference>
<dbReference type="GO" id="GO:0015344">
    <property type="term" value="F:siderophore uptake transmembrane transporter activity"/>
    <property type="evidence" value="ECO:0007669"/>
    <property type="project" value="TreeGrafter"/>
</dbReference>
<organism evidence="13 14">
    <name type="scientific">Arcicella rosea</name>
    <dbReference type="NCBI Taxonomy" id="502909"/>
    <lineage>
        <taxon>Bacteria</taxon>
        <taxon>Pseudomonadati</taxon>
        <taxon>Bacteroidota</taxon>
        <taxon>Cytophagia</taxon>
        <taxon>Cytophagales</taxon>
        <taxon>Flectobacillaceae</taxon>
        <taxon>Arcicella</taxon>
    </lineage>
</organism>
<evidence type="ECO:0000259" key="12">
    <source>
        <dbReference type="Pfam" id="PF07715"/>
    </source>
</evidence>
<dbReference type="InterPro" id="IPR008969">
    <property type="entry name" value="CarboxyPept-like_regulatory"/>
</dbReference>
<evidence type="ECO:0000256" key="4">
    <source>
        <dbReference type="ARBA" id="ARBA00022692"/>
    </source>
</evidence>
<evidence type="ECO:0000259" key="11">
    <source>
        <dbReference type="Pfam" id="PF00593"/>
    </source>
</evidence>
<keyword evidence="8 13" id="KW-0675">Receptor</keyword>
<dbReference type="SUPFAM" id="SSF49464">
    <property type="entry name" value="Carboxypeptidase regulatory domain-like"/>
    <property type="match status" value="1"/>
</dbReference>
<dbReference type="EMBL" id="JACHKT010000029">
    <property type="protein sequence ID" value="MBB6004799.1"/>
    <property type="molecule type" value="Genomic_DNA"/>
</dbReference>
<keyword evidence="7 10" id="KW-0472">Membrane</keyword>
<evidence type="ECO:0000256" key="5">
    <source>
        <dbReference type="ARBA" id="ARBA00022729"/>
    </source>
</evidence>
<evidence type="ECO:0000256" key="10">
    <source>
        <dbReference type="RuleBase" id="RU003357"/>
    </source>
</evidence>
<evidence type="ECO:0000313" key="13">
    <source>
        <dbReference type="EMBL" id="MBB6004799.1"/>
    </source>
</evidence>
<gene>
    <name evidence="13" type="ORF">HNP25_003469</name>
</gene>
<dbReference type="Pfam" id="PF13715">
    <property type="entry name" value="CarbopepD_reg_2"/>
    <property type="match status" value="1"/>
</dbReference>
<evidence type="ECO:0000313" key="14">
    <source>
        <dbReference type="Proteomes" id="UP000524404"/>
    </source>
</evidence>
<feature type="domain" description="TonB-dependent receptor-like beta-barrel" evidence="11">
    <location>
        <begin position="330"/>
        <end position="709"/>
    </location>
</feature>
<keyword evidence="2" id="KW-0813">Transport</keyword>
<dbReference type="InterPro" id="IPR000531">
    <property type="entry name" value="Beta-barrel_TonB"/>
</dbReference>
<dbReference type="RefSeq" id="WP_184136051.1">
    <property type="nucleotide sequence ID" value="NZ_JACHKT010000029.1"/>
</dbReference>
<comment type="caution">
    <text evidence="13">The sequence shown here is derived from an EMBL/GenBank/DDBJ whole genome shotgun (WGS) entry which is preliminary data.</text>
</comment>
<name>A0A841ETT5_9BACT</name>
<dbReference type="InterPro" id="IPR039426">
    <property type="entry name" value="TonB-dep_rcpt-like"/>
</dbReference>
<dbReference type="PANTHER" id="PTHR30069:SF29">
    <property type="entry name" value="HEMOGLOBIN AND HEMOGLOBIN-HAPTOGLOBIN-BINDING PROTEIN 1-RELATED"/>
    <property type="match status" value="1"/>
</dbReference>